<protein>
    <recommendedName>
        <fullName evidence="2">Activator of Hsp90 ATPase homologue 1/2-like C-terminal domain-containing protein</fullName>
    </recommendedName>
</protein>
<dbReference type="AlphaFoldDB" id="M2YFY2"/>
<dbReference type="CDD" id="cd07814">
    <property type="entry name" value="SRPBCC_CalC_Aha1-like"/>
    <property type="match status" value="1"/>
</dbReference>
<gene>
    <name evidence="3" type="ORF">C884_01937</name>
</gene>
<proteinExistence type="inferred from homology"/>
<feature type="domain" description="Activator of Hsp90 ATPase homologue 1/2-like C-terminal" evidence="2">
    <location>
        <begin position="30"/>
        <end position="163"/>
    </location>
</feature>
<dbReference type="RefSeq" id="WP_006213951.1">
    <property type="nucleotide sequence ID" value="NZ_ANHZ02000004.1"/>
</dbReference>
<evidence type="ECO:0000259" key="2">
    <source>
        <dbReference type="Pfam" id="PF08327"/>
    </source>
</evidence>
<dbReference type="Proteomes" id="UP000009877">
    <property type="component" value="Unassembled WGS sequence"/>
</dbReference>
<dbReference type="Pfam" id="PF08327">
    <property type="entry name" value="AHSA1"/>
    <property type="match status" value="1"/>
</dbReference>
<dbReference type="EMBL" id="ANHZ02000004">
    <property type="protein sequence ID" value="EME37429.1"/>
    <property type="molecule type" value="Genomic_DNA"/>
</dbReference>
<reference evidence="3 4" key="1">
    <citation type="journal article" date="2014" name="Genome Announc.">
        <title>Draft Genome Sequence of Kocuria palustris PEL.</title>
        <authorList>
            <person name="Sharma G."/>
            <person name="Khatri I."/>
            <person name="Subramanian S."/>
        </authorList>
    </citation>
    <scope>NUCLEOTIDE SEQUENCE [LARGE SCALE GENOMIC DNA]</scope>
    <source>
        <strain evidence="3 4">PEL</strain>
    </source>
</reference>
<evidence type="ECO:0000313" key="3">
    <source>
        <dbReference type="EMBL" id="EME37429.1"/>
    </source>
</evidence>
<dbReference type="GeneID" id="93315897"/>
<dbReference type="Gene3D" id="3.30.530.20">
    <property type="match status" value="1"/>
</dbReference>
<keyword evidence="4" id="KW-1185">Reference proteome</keyword>
<name>M2YFY2_9MICC</name>
<dbReference type="InterPro" id="IPR013538">
    <property type="entry name" value="ASHA1/2-like_C"/>
</dbReference>
<accession>M2YFY2</accession>
<comment type="similarity">
    <text evidence="1">Belongs to the AHA1 family.</text>
</comment>
<organism evidence="3 4">
    <name type="scientific">Kocuria palustris PEL</name>
    <dbReference type="NCBI Taxonomy" id="1236550"/>
    <lineage>
        <taxon>Bacteria</taxon>
        <taxon>Bacillati</taxon>
        <taxon>Actinomycetota</taxon>
        <taxon>Actinomycetes</taxon>
        <taxon>Micrococcales</taxon>
        <taxon>Micrococcaceae</taxon>
        <taxon>Kocuria</taxon>
    </lineage>
</organism>
<evidence type="ECO:0000256" key="1">
    <source>
        <dbReference type="ARBA" id="ARBA00006817"/>
    </source>
</evidence>
<comment type="caution">
    <text evidence="3">The sequence shown here is derived from an EMBL/GenBank/DDBJ whole genome shotgun (WGS) entry which is preliminary data.</text>
</comment>
<sequence length="168" mass="18855">MTENPSDRPSSDLDRVPAEQRWRLHRVLPHPSSRIYQALMDPELLPHWYGPQGWSVHPESLELDPRPGGIRRFAMVMDDDPQMGAPSHGRHAAIVPEEMLEIQEALPGPDGEPTEHLILLRIELVPVDGGTRIELLQGPLPKEVHATAKGAWDSSLDRLRALLDSRES</sequence>
<dbReference type="SUPFAM" id="SSF55961">
    <property type="entry name" value="Bet v1-like"/>
    <property type="match status" value="1"/>
</dbReference>
<evidence type="ECO:0000313" key="4">
    <source>
        <dbReference type="Proteomes" id="UP000009877"/>
    </source>
</evidence>
<dbReference type="STRING" id="71999.KPaMU14_11200"/>
<dbReference type="InterPro" id="IPR023393">
    <property type="entry name" value="START-like_dom_sf"/>
</dbReference>